<dbReference type="RefSeq" id="WP_006499642.1">
    <property type="nucleotide sequence ID" value="NZ_CP011013.1"/>
</dbReference>
<keyword evidence="1" id="KW-0812">Transmembrane</keyword>
<protein>
    <submittedName>
        <fullName evidence="2">Uncharacterized protein</fullName>
    </submittedName>
</protein>
<dbReference type="OrthoDB" id="1692525at2"/>
<keyword evidence="1" id="KW-0472">Membrane</keyword>
<dbReference type="HOGENOM" id="CLU_546159_0_0_9"/>
<dbReference type="EMBL" id="CP011013">
    <property type="protein sequence ID" value="AJT50269.1"/>
    <property type="molecule type" value="Genomic_DNA"/>
</dbReference>
<evidence type="ECO:0000313" key="2">
    <source>
        <dbReference type="EMBL" id="AJT50269.1"/>
    </source>
</evidence>
<evidence type="ECO:0000256" key="1">
    <source>
        <dbReference type="SAM" id="Phobius"/>
    </source>
</evidence>
<sequence>MEKDKLDELDEVAKVVSVGQHEADQAVERLDELKQISSNMSADLDLQEKINANQQQRINDTQSKIKEAESLLNTIDLDNLNVRTSEIEEIENLRVEVTPSEPESPEIKLPHLDYVDATGNWEDLLSESEAYAAKFNISLDNPYFACLSDAEINKMTALLANKYELSKLKKEDYVFAGIVGIIGGLVDAFLVGAITDGNNKYTSEQGILGQKVDDTVDKLVTKYAEFASRNEPYGKKINSKNDAIRWLENHFKVSYDASNNSNIINDSIAGMNPSNHHLFSLSHDIGPLGLFTSILDQLDGKSTFISDGVLKRVYTASKEADQVKDLQLGPQKVIKAVENWFGHICSDVAGTSKSVGRGAGLPMPFYSITQQFKFGSFDVNGKDKDFAGVAEWLYKQGLDFRAFVAQSIPVLIMETLIRLYWVYKNHFYYGKEWKECIPIANQLDLQTLLLVSTSTFAAVDITDAIVRNGNIDVKILLRINFANAYDLGVRSVQVMKGRFQRAQKLKKINQENEANWNEIYKNI</sequence>
<evidence type="ECO:0000313" key="3">
    <source>
        <dbReference type="Proteomes" id="UP000003645"/>
    </source>
</evidence>
<dbReference type="Proteomes" id="UP000003645">
    <property type="component" value="Chromosome"/>
</dbReference>
<organism evidence="2 3">
    <name type="scientific">Limosilactobacillus mucosae LM1</name>
    <dbReference type="NCBI Taxonomy" id="1130798"/>
    <lineage>
        <taxon>Bacteria</taxon>
        <taxon>Bacillati</taxon>
        <taxon>Bacillota</taxon>
        <taxon>Bacilli</taxon>
        <taxon>Lactobacillales</taxon>
        <taxon>Lactobacillaceae</taxon>
        <taxon>Limosilactobacillus</taxon>
    </lineage>
</organism>
<keyword evidence="1" id="KW-1133">Transmembrane helix</keyword>
<dbReference type="AlphaFoldDB" id="A0A0D4CJN2"/>
<keyword evidence="3" id="KW-1185">Reference proteome</keyword>
<gene>
    <name evidence="2" type="ORF">LBLM1_03795</name>
</gene>
<name>A0A0D4CJN2_LIMMU</name>
<reference evidence="2 3" key="1">
    <citation type="journal article" date="2012" name="J. Bacteriol.">
        <title>Genome sequence of Lactobacillus mucosae LM1, isolated from piglet feces.</title>
        <authorList>
            <person name="Lee J.H."/>
            <person name="Valeriano V.D."/>
            <person name="Shin Y.R."/>
            <person name="Chae J.P."/>
            <person name="Kim G.B."/>
            <person name="Ham J.S."/>
            <person name="Chun J."/>
            <person name="Kang D.K."/>
        </authorList>
    </citation>
    <scope>NUCLEOTIDE SEQUENCE [LARGE SCALE GENOMIC DNA]</scope>
    <source>
        <strain evidence="2 3">LM1</strain>
    </source>
</reference>
<dbReference type="KEGG" id="lmu:LBLM1_03795"/>
<feature type="transmembrane region" description="Helical" evidence="1">
    <location>
        <begin position="173"/>
        <end position="194"/>
    </location>
</feature>
<accession>A0A0D4CJN2</accession>
<proteinExistence type="predicted"/>